<gene>
    <name evidence="4" type="ORF">EDC17_103914</name>
</gene>
<dbReference type="Gene3D" id="1.10.10.60">
    <property type="entry name" value="Homeodomain-like"/>
    <property type="match status" value="1"/>
</dbReference>
<dbReference type="AlphaFoldDB" id="A0A4R3VQW6"/>
<evidence type="ECO:0000313" key="5">
    <source>
        <dbReference type="Proteomes" id="UP000295197"/>
    </source>
</evidence>
<dbReference type="InterPro" id="IPR036271">
    <property type="entry name" value="Tet_transcr_reg_TetR-rel_C_sf"/>
</dbReference>
<name>A0A4R3VQW6_9SPHI</name>
<dbReference type="EMBL" id="SMBZ01000039">
    <property type="protein sequence ID" value="TCV09858.1"/>
    <property type="molecule type" value="Genomic_DNA"/>
</dbReference>
<reference evidence="4 5" key="1">
    <citation type="submission" date="2019-03" db="EMBL/GenBank/DDBJ databases">
        <title>Genomic Encyclopedia of Type Strains, Phase IV (KMG-IV): sequencing the most valuable type-strain genomes for metagenomic binning, comparative biology and taxonomic classification.</title>
        <authorList>
            <person name="Goeker M."/>
        </authorList>
    </citation>
    <scope>NUCLEOTIDE SEQUENCE [LARGE SCALE GENOMIC DNA]</scope>
    <source>
        <strain evidence="4 5">DSM 22362</strain>
    </source>
</reference>
<protein>
    <submittedName>
        <fullName evidence="4">TetR family transcriptional regulator</fullName>
    </submittedName>
</protein>
<sequence>MANNADEKRLKILETAKRRFAHYGMAKTTMAEIAKDLSFSKALLYYYFPDKNSLYAAVLEHVIGECQMNVIQSIEKAGSVIEGINKVLEIGMEFKKRYFYLLEYTILMRKELPEELENLIIESFESQRKAVEMVFSRGVETEEIRTNNVEETARIFIFGTLGMRMSVLKDFKNDFIPDKSEFDEILSMQKKLAEIFVAGLKV</sequence>
<dbReference type="RefSeq" id="WP_132778450.1">
    <property type="nucleotide sequence ID" value="NZ_SMBZ01000039.1"/>
</dbReference>
<accession>A0A4R3VQW6</accession>
<dbReference type="OrthoDB" id="9802802at2"/>
<comment type="caution">
    <text evidence="4">The sequence shown here is derived from an EMBL/GenBank/DDBJ whole genome shotgun (WGS) entry which is preliminary data.</text>
</comment>
<dbReference type="SUPFAM" id="SSF46689">
    <property type="entry name" value="Homeodomain-like"/>
    <property type="match status" value="1"/>
</dbReference>
<dbReference type="Gene3D" id="1.10.357.10">
    <property type="entry name" value="Tetracycline Repressor, domain 2"/>
    <property type="match status" value="1"/>
</dbReference>
<dbReference type="InterPro" id="IPR050109">
    <property type="entry name" value="HTH-type_TetR-like_transc_reg"/>
</dbReference>
<evidence type="ECO:0000313" key="4">
    <source>
        <dbReference type="EMBL" id="TCV09858.1"/>
    </source>
</evidence>
<feature type="DNA-binding region" description="H-T-H motif" evidence="2">
    <location>
        <begin position="29"/>
        <end position="48"/>
    </location>
</feature>
<proteinExistence type="predicted"/>
<dbReference type="GO" id="GO:0003677">
    <property type="term" value="F:DNA binding"/>
    <property type="evidence" value="ECO:0007669"/>
    <property type="project" value="UniProtKB-UniRule"/>
</dbReference>
<evidence type="ECO:0000256" key="1">
    <source>
        <dbReference type="ARBA" id="ARBA00023125"/>
    </source>
</evidence>
<keyword evidence="1 2" id="KW-0238">DNA-binding</keyword>
<organism evidence="4 5">
    <name type="scientific">Sphingobacterium alimentarium</name>
    <dbReference type="NCBI Taxonomy" id="797292"/>
    <lineage>
        <taxon>Bacteria</taxon>
        <taxon>Pseudomonadati</taxon>
        <taxon>Bacteroidota</taxon>
        <taxon>Sphingobacteriia</taxon>
        <taxon>Sphingobacteriales</taxon>
        <taxon>Sphingobacteriaceae</taxon>
        <taxon>Sphingobacterium</taxon>
    </lineage>
</organism>
<dbReference type="PANTHER" id="PTHR30328:SF54">
    <property type="entry name" value="HTH-TYPE TRANSCRIPTIONAL REPRESSOR SCO4008"/>
    <property type="match status" value="1"/>
</dbReference>
<evidence type="ECO:0000256" key="2">
    <source>
        <dbReference type="PROSITE-ProRule" id="PRU00335"/>
    </source>
</evidence>
<dbReference type="InterPro" id="IPR001647">
    <property type="entry name" value="HTH_TetR"/>
</dbReference>
<evidence type="ECO:0000259" key="3">
    <source>
        <dbReference type="PROSITE" id="PS50977"/>
    </source>
</evidence>
<dbReference type="PANTHER" id="PTHR30328">
    <property type="entry name" value="TRANSCRIPTIONAL REPRESSOR"/>
    <property type="match status" value="1"/>
</dbReference>
<feature type="domain" description="HTH tetR-type" evidence="3">
    <location>
        <begin position="6"/>
        <end position="66"/>
    </location>
</feature>
<dbReference type="InterPro" id="IPR009057">
    <property type="entry name" value="Homeodomain-like_sf"/>
</dbReference>
<keyword evidence="5" id="KW-1185">Reference proteome</keyword>
<dbReference type="Proteomes" id="UP000295197">
    <property type="component" value="Unassembled WGS sequence"/>
</dbReference>
<dbReference type="PRINTS" id="PR00455">
    <property type="entry name" value="HTHTETR"/>
</dbReference>
<dbReference type="Pfam" id="PF00440">
    <property type="entry name" value="TetR_N"/>
    <property type="match status" value="1"/>
</dbReference>
<dbReference type="SUPFAM" id="SSF48498">
    <property type="entry name" value="Tetracyclin repressor-like, C-terminal domain"/>
    <property type="match status" value="1"/>
</dbReference>
<dbReference type="PROSITE" id="PS50977">
    <property type="entry name" value="HTH_TETR_2"/>
    <property type="match status" value="1"/>
</dbReference>